<feature type="compositionally biased region" description="Basic and acidic residues" evidence="3">
    <location>
        <begin position="539"/>
        <end position="570"/>
    </location>
</feature>
<evidence type="ECO:0000256" key="2">
    <source>
        <dbReference type="ARBA" id="ARBA00093789"/>
    </source>
</evidence>
<dbReference type="Proteomes" id="UP001490365">
    <property type="component" value="Unassembled WGS sequence"/>
</dbReference>
<feature type="region of interest" description="Disordered" evidence="3">
    <location>
        <begin position="261"/>
        <end position="280"/>
    </location>
</feature>
<keyword evidence="1" id="KW-0051">Antiviral defense</keyword>
<keyword evidence="6" id="KW-1185">Reference proteome</keyword>
<evidence type="ECO:0000259" key="4">
    <source>
        <dbReference type="Pfam" id="PF03787"/>
    </source>
</evidence>
<dbReference type="InterPro" id="IPR023825">
    <property type="entry name" value="CRISPR-assoc_RAMP_BGP1436"/>
</dbReference>
<gene>
    <name evidence="5" type="ORF">ABT211_45580</name>
</gene>
<dbReference type="NCBIfam" id="TIGR03986">
    <property type="entry name" value="TIGR03986 family CRISPR-associated RAMP protein"/>
    <property type="match status" value="1"/>
</dbReference>
<dbReference type="RefSeq" id="WP_351962664.1">
    <property type="nucleotide sequence ID" value="NZ_JBEOZM010000054.1"/>
</dbReference>
<sequence length="764" mass="85051">MAPELKERTGPELHGMQVDFTWIGKIRDLRPSGAAAPVKVKRVDPGKFINPYTFLPATPRDTADKDLGDHAPAGHDRLHKDRWTGRLHVRLTVATPLLLLDPSRAERDGKDGHATYPVLRRNGEAYLPATSIRGMLRSAYEAVTNSRLGVFNGHQDRLAHRMTAAESQRMVPARISDDGTTITLLLGDTVLGGQASGKGAPTLHAAWLPRYKSQTVAYPDGAKPQHGHEVVARVERVHHARRLPGFYFWQVRQIARLGEELPATPEAPPGRTSGSSAHRPTGEFKEIRGWVCVTNQNISRKHDERVFFAGDAGTAEYPLTGELIQQWGNTIRDYRAVHRDDEIHNRMNRAGKRARPDEYLGHAPGATAWSPHQYDDSYLSLAPKTLCYAHIAEDGRTISGLYPVMISRSLFAQSPQDLLDDTLRPATTLDQLSPADRVFGWVSPSGPGAHRGQLRIGPVKCEETVQVDSFGDGGVPLAILGQPKPQQGRFYLADTSDGGQPLKARADRSTWYTPRQALRGRKAYWPHRGLPADYWDNPGEDRSRKADGSGRFREYRRPDDANGPQRDKQNRSVLGWIRPGSSFTFTIGVTNLTDIELGALVWLLSLPEQHHHRLGYGKPLGFGSVRLEVADDQGYDLRTGQQWTGAYRSLDPAADQAPEDIRTRLEQARRAFEAAVGGQAQAPHLQAFLAVSEGRVEAAVHYPRVRPAEVAENLPVKPDPEGNSYAWFVANEQEEKREIRKDRGLFLPQWDNPFLPILPEKPSR</sequence>
<dbReference type="InterPro" id="IPR005537">
    <property type="entry name" value="RAMP_III_fam"/>
</dbReference>
<evidence type="ECO:0000313" key="6">
    <source>
        <dbReference type="Proteomes" id="UP001490365"/>
    </source>
</evidence>
<name>A0ABV1TWL6_9ACTN</name>
<comment type="subunit">
    <text evidence="2">Part of the Csm effector complex that includes Cas10, Csm2, Csm3, Csm4 and Csm5.</text>
</comment>
<evidence type="ECO:0000256" key="1">
    <source>
        <dbReference type="ARBA" id="ARBA00023118"/>
    </source>
</evidence>
<accession>A0ABV1TWL6</accession>
<dbReference type="EMBL" id="JBEOZM010000054">
    <property type="protein sequence ID" value="MER6274449.1"/>
    <property type="molecule type" value="Genomic_DNA"/>
</dbReference>
<evidence type="ECO:0000256" key="3">
    <source>
        <dbReference type="SAM" id="MobiDB-lite"/>
    </source>
</evidence>
<protein>
    <submittedName>
        <fullName evidence="5">TIGR03986 family CRISPR-associated RAMP protein</fullName>
    </submittedName>
</protein>
<feature type="region of interest" description="Disordered" evidence="3">
    <location>
        <begin position="534"/>
        <end position="572"/>
    </location>
</feature>
<reference evidence="5 6" key="1">
    <citation type="submission" date="2024-06" db="EMBL/GenBank/DDBJ databases">
        <title>The Natural Products Discovery Center: Release of the First 8490 Sequenced Strains for Exploring Actinobacteria Biosynthetic Diversity.</title>
        <authorList>
            <person name="Kalkreuter E."/>
            <person name="Kautsar S.A."/>
            <person name="Yang D."/>
            <person name="Bader C.D."/>
            <person name="Teijaro C.N."/>
            <person name="Fluegel L."/>
            <person name="Davis C.M."/>
            <person name="Simpson J.R."/>
            <person name="Lauterbach L."/>
            <person name="Steele A.D."/>
            <person name="Gui C."/>
            <person name="Meng S."/>
            <person name="Li G."/>
            <person name="Viehrig K."/>
            <person name="Ye F."/>
            <person name="Su P."/>
            <person name="Kiefer A.F."/>
            <person name="Nichols A."/>
            <person name="Cepeda A.J."/>
            <person name="Yan W."/>
            <person name="Fan B."/>
            <person name="Jiang Y."/>
            <person name="Adhikari A."/>
            <person name="Zheng C.-J."/>
            <person name="Schuster L."/>
            <person name="Cowan T.M."/>
            <person name="Smanski M.J."/>
            <person name="Chevrette M.G."/>
            <person name="De Carvalho L.P.S."/>
            <person name="Shen B."/>
        </authorList>
    </citation>
    <scope>NUCLEOTIDE SEQUENCE [LARGE SCALE GENOMIC DNA]</scope>
    <source>
        <strain evidence="5 6">NPDC001694</strain>
    </source>
</reference>
<dbReference type="Pfam" id="PF03787">
    <property type="entry name" value="RAMPs"/>
    <property type="match status" value="1"/>
</dbReference>
<evidence type="ECO:0000313" key="5">
    <source>
        <dbReference type="EMBL" id="MER6274449.1"/>
    </source>
</evidence>
<feature type="domain" description="CRISPR type III-associated protein" evidence="4">
    <location>
        <begin position="121"/>
        <end position="189"/>
    </location>
</feature>
<comment type="caution">
    <text evidence="5">The sequence shown here is derived from an EMBL/GenBank/DDBJ whole genome shotgun (WGS) entry which is preliminary data.</text>
</comment>
<proteinExistence type="predicted"/>
<organism evidence="5 6">
    <name type="scientific">Streptomyces sp. 900105755</name>
    <dbReference type="NCBI Taxonomy" id="3154389"/>
    <lineage>
        <taxon>Bacteria</taxon>
        <taxon>Bacillati</taxon>
        <taxon>Actinomycetota</taxon>
        <taxon>Actinomycetes</taxon>
        <taxon>Kitasatosporales</taxon>
        <taxon>Streptomycetaceae</taxon>
        <taxon>Streptomyces</taxon>
    </lineage>
</organism>